<keyword evidence="1" id="KW-1133">Transmembrane helix</keyword>
<accession>A0A6C0J0S6</accession>
<proteinExistence type="predicted"/>
<evidence type="ECO:0000256" key="1">
    <source>
        <dbReference type="SAM" id="Phobius"/>
    </source>
</evidence>
<sequence>MNKYDILGYLAIGIVLIACLYIYFENYGAFDLKCIVSGVNGNEYCVRERSKIQEAADLLAKVTEKCKDLVHYVHDKFPDKENVKRLYDGFNPKKVMETLPTSKFTAYSENKGEKIAFCLNKKKGENEHLIDESTLTFVAIHELSHVMTKSIGHKSEFWENFKFLLEQAKEGGIHNPVDYKKEPREYCGMKIHDNPYYDA</sequence>
<keyword evidence="1" id="KW-0472">Membrane</keyword>
<evidence type="ECO:0008006" key="3">
    <source>
        <dbReference type="Google" id="ProtNLM"/>
    </source>
</evidence>
<dbReference type="PROSITE" id="PS51257">
    <property type="entry name" value="PROKAR_LIPOPROTEIN"/>
    <property type="match status" value="1"/>
</dbReference>
<feature type="transmembrane region" description="Helical" evidence="1">
    <location>
        <begin position="6"/>
        <end position="24"/>
    </location>
</feature>
<name>A0A6C0J0S6_9ZZZZ</name>
<protein>
    <recommendedName>
        <fullName evidence="3">WLM domain-containing protein</fullName>
    </recommendedName>
</protein>
<keyword evidence="1" id="KW-0812">Transmembrane</keyword>
<reference evidence="2" key="1">
    <citation type="journal article" date="2020" name="Nature">
        <title>Giant virus diversity and host interactions through global metagenomics.</title>
        <authorList>
            <person name="Schulz F."/>
            <person name="Roux S."/>
            <person name="Paez-Espino D."/>
            <person name="Jungbluth S."/>
            <person name="Walsh D.A."/>
            <person name="Denef V.J."/>
            <person name="McMahon K.D."/>
            <person name="Konstantinidis K.T."/>
            <person name="Eloe-Fadrosh E.A."/>
            <person name="Kyrpides N.C."/>
            <person name="Woyke T."/>
        </authorList>
    </citation>
    <scope>NUCLEOTIDE SEQUENCE</scope>
    <source>
        <strain evidence="2">GVMAG-M-3300025699-48</strain>
    </source>
</reference>
<dbReference type="AlphaFoldDB" id="A0A6C0J0S6"/>
<organism evidence="2">
    <name type="scientific">viral metagenome</name>
    <dbReference type="NCBI Taxonomy" id="1070528"/>
    <lineage>
        <taxon>unclassified sequences</taxon>
        <taxon>metagenomes</taxon>
        <taxon>organismal metagenomes</taxon>
    </lineage>
</organism>
<dbReference type="EMBL" id="MN740306">
    <property type="protein sequence ID" value="QHT99251.1"/>
    <property type="molecule type" value="Genomic_DNA"/>
</dbReference>
<evidence type="ECO:0000313" key="2">
    <source>
        <dbReference type="EMBL" id="QHT99251.1"/>
    </source>
</evidence>